<dbReference type="Pfam" id="PF02922">
    <property type="entry name" value="CBM_48"/>
    <property type="match status" value="1"/>
</dbReference>
<proteinExistence type="inferred from homology"/>
<dbReference type="GO" id="GO:0005975">
    <property type="term" value="P:carbohydrate metabolic process"/>
    <property type="evidence" value="ECO:0007669"/>
    <property type="project" value="InterPro"/>
</dbReference>
<dbReference type="EMBL" id="JOTM01000006">
    <property type="protein sequence ID" value="KEK24508.1"/>
    <property type="molecule type" value="Genomic_DNA"/>
</dbReference>
<dbReference type="STRING" id="574375.AZF08_05045"/>
<dbReference type="RefSeq" id="WP_033674275.1">
    <property type="nucleotide sequence ID" value="NZ_JOTM01000006.1"/>
</dbReference>
<dbReference type="Pfam" id="PF21653">
    <property type="entry name" value="pulA_all-beta"/>
    <property type="match status" value="1"/>
</dbReference>
<dbReference type="SMR" id="A0A073KQ52"/>
<dbReference type="SUPFAM" id="SSF81296">
    <property type="entry name" value="E set domains"/>
    <property type="match status" value="1"/>
</dbReference>
<accession>A0A073KQ52</accession>
<protein>
    <submittedName>
        <fullName evidence="3">Pullulanase</fullName>
    </submittedName>
</protein>
<dbReference type="OrthoDB" id="9761875at2"/>
<dbReference type="InterPro" id="IPR049117">
    <property type="entry name" value="pulA_all-beta"/>
</dbReference>
<dbReference type="NCBIfam" id="TIGR02104">
    <property type="entry name" value="pulA_typeI"/>
    <property type="match status" value="1"/>
</dbReference>
<evidence type="ECO:0000256" key="1">
    <source>
        <dbReference type="ARBA" id="ARBA00008061"/>
    </source>
</evidence>
<dbReference type="InterPro" id="IPR017853">
    <property type="entry name" value="GH"/>
</dbReference>
<evidence type="ECO:0000259" key="2">
    <source>
        <dbReference type="SMART" id="SM00642"/>
    </source>
</evidence>
<dbReference type="InterPro" id="IPR006047">
    <property type="entry name" value="GH13_cat_dom"/>
</dbReference>
<dbReference type="Proteomes" id="UP000027778">
    <property type="component" value="Unassembled WGS sequence"/>
</dbReference>
<dbReference type="Gene3D" id="2.60.40.10">
    <property type="entry name" value="Immunoglobulins"/>
    <property type="match status" value="1"/>
</dbReference>
<dbReference type="Pfam" id="PF00128">
    <property type="entry name" value="Alpha-amylase"/>
    <property type="match status" value="1"/>
</dbReference>
<dbReference type="SMART" id="SM00642">
    <property type="entry name" value="Aamy"/>
    <property type="match status" value="1"/>
</dbReference>
<reference evidence="3 4" key="1">
    <citation type="submission" date="2014-06" db="EMBL/GenBank/DDBJ databases">
        <title>Draft genome sequence of Bacillus gaemokensis JCM 15801 (MCCC 1A00707).</title>
        <authorList>
            <person name="Lai Q."/>
            <person name="Liu Y."/>
            <person name="Shao Z."/>
        </authorList>
    </citation>
    <scope>NUCLEOTIDE SEQUENCE [LARGE SCALE GENOMIC DNA]</scope>
    <source>
        <strain evidence="3 4">JCM 15801</strain>
    </source>
</reference>
<dbReference type="PANTHER" id="PTHR43002">
    <property type="entry name" value="GLYCOGEN DEBRANCHING ENZYME"/>
    <property type="match status" value="1"/>
</dbReference>
<evidence type="ECO:0000313" key="3">
    <source>
        <dbReference type="EMBL" id="KEK24508.1"/>
    </source>
</evidence>
<dbReference type="SUPFAM" id="SSF51445">
    <property type="entry name" value="(Trans)glycosidases"/>
    <property type="match status" value="1"/>
</dbReference>
<dbReference type="AlphaFoldDB" id="A0A073KQ52"/>
<dbReference type="Gene3D" id="2.60.40.2320">
    <property type="match status" value="1"/>
</dbReference>
<name>A0A073KQ52_9BACI</name>
<dbReference type="InterPro" id="IPR040697">
    <property type="entry name" value="PulA_N1"/>
</dbReference>
<organism evidence="3 4">
    <name type="scientific">Bacillus gaemokensis</name>
    <dbReference type="NCBI Taxonomy" id="574375"/>
    <lineage>
        <taxon>Bacteria</taxon>
        <taxon>Bacillati</taxon>
        <taxon>Bacillota</taxon>
        <taxon>Bacilli</taxon>
        <taxon>Bacillales</taxon>
        <taxon>Bacillaceae</taxon>
        <taxon>Bacillus</taxon>
        <taxon>Bacillus cereus group</taxon>
    </lineage>
</organism>
<dbReference type="Gene3D" id="3.20.20.80">
    <property type="entry name" value="Glycosidases"/>
    <property type="match status" value="1"/>
</dbReference>
<dbReference type="Gene3D" id="2.60.40.1180">
    <property type="entry name" value="Golgi alpha-mannosidase II"/>
    <property type="match status" value="1"/>
</dbReference>
<dbReference type="InterPro" id="IPR014756">
    <property type="entry name" value="Ig_E-set"/>
</dbReference>
<comment type="caution">
    <text evidence="3">The sequence shown here is derived from an EMBL/GenBank/DDBJ whole genome shotgun (WGS) entry which is preliminary data.</text>
</comment>
<dbReference type="InterPro" id="IPR013783">
    <property type="entry name" value="Ig-like_fold"/>
</dbReference>
<sequence>MLKVKRPFEAYLDEMNKITILLPYAYGTSRTFVLHEGNQVWELPIAQTISLPEATKYECYMERSLDVGKYYTVRDERDEETDLQIGAVIRTAAFDEKYYYEAADLGACYKKEETTFKVWAPTARLAKIRIYKSDKEYTDYEMNRGENGVWSRVLQGNLDGAQYTFLVCINLIWNEAVDPYAKSVSINGKYGIVIDLAKTYIKKQTTLPKLESFADAILYELHIRDATVHPNSGAEKKGMYTGLAEEDTKGKLGTATAFSYIKDLGVTHVEILPLHHFAGVDETKPFASYNWGYNPLYYNVPTGVYATNPFDPYNRIVECKQLIEKFHEHGIRVILDVVYNHVYERETSSFEKLVPGYYFRHGENGMPSNGTGVGNDLASERKMMRKFIMDSVLYWLTEYNIDGFRFDLMGILDIETMNILEKEVRARKKDALLLGEGWELQTPLLAEEKATLRNAKKMPRIAQFNDQFRDAIKGSTFDVNKRGFAFGGSVDQKHLRYVLAGSLSHIKREGLFCEPVQSINYVECHDNMTMWDKLVCSNQETEDILKRRHCLATAMTILSQGIPFLHAGQEFYRSKKGNENSYNANDEINQLDWDQKEKELETVAYIKGLIAIRKAHGALRLSTAESIEKHMNFLQVPPASLAYHLKNVGAFGSWKEIVVLFHSGLQVETIALPKEETWYVLANDRKANVQPISSFQGKELQMSPISTYILAIM</sequence>
<dbReference type="InterPro" id="IPR004193">
    <property type="entry name" value="Glyco_hydro_13_N"/>
</dbReference>
<evidence type="ECO:0000313" key="4">
    <source>
        <dbReference type="Proteomes" id="UP000027778"/>
    </source>
</evidence>
<feature type="domain" description="Glycosyl hydrolase family 13 catalytic" evidence="2">
    <location>
        <begin position="227"/>
        <end position="613"/>
    </location>
</feature>
<comment type="similarity">
    <text evidence="1">Belongs to the glycosyl hydrolase 13 family.</text>
</comment>
<dbReference type="eggNOG" id="COG1523">
    <property type="taxonomic scope" value="Bacteria"/>
</dbReference>
<gene>
    <name evidence="3" type="ORF">BAGA_25500</name>
</gene>
<dbReference type="InterPro" id="IPR013780">
    <property type="entry name" value="Glyco_hydro_b"/>
</dbReference>
<dbReference type="GO" id="GO:0004553">
    <property type="term" value="F:hydrolase activity, hydrolyzing O-glycosyl compounds"/>
    <property type="evidence" value="ECO:0007669"/>
    <property type="project" value="InterPro"/>
</dbReference>
<dbReference type="Pfam" id="PF17999">
    <property type="entry name" value="PulA_N1"/>
    <property type="match status" value="1"/>
</dbReference>
<dbReference type="InterPro" id="IPR011840">
    <property type="entry name" value="PulA_typeI"/>
</dbReference>
<keyword evidence="4" id="KW-1185">Reference proteome</keyword>
<dbReference type="CDD" id="cd11341">
    <property type="entry name" value="AmyAc_Pullulanase_LD-like"/>
    <property type="match status" value="1"/>
</dbReference>
<dbReference type="CDD" id="cd02860">
    <property type="entry name" value="E_set_Pullulanase"/>
    <property type="match status" value="1"/>
</dbReference>